<dbReference type="SUPFAM" id="SSF55653">
    <property type="entry name" value="Ribosomal protein L9 C-domain"/>
    <property type="match status" value="1"/>
</dbReference>
<dbReference type="AlphaFoldDB" id="C4GC55"/>
<evidence type="ECO:0000256" key="2">
    <source>
        <dbReference type="ARBA" id="ARBA00022730"/>
    </source>
</evidence>
<dbReference type="RefSeq" id="WP_006906540.1">
    <property type="nucleotide sequence ID" value="NZ_GG665866.1"/>
</dbReference>
<feature type="domain" description="Large ribosomal subunit protein bL9 C-terminal" evidence="9">
    <location>
        <begin position="64"/>
        <end position="145"/>
    </location>
</feature>
<dbReference type="InterPro" id="IPR036791">
    <property type="entry name" value="Ribosomal_bL9_C_sf"/>
</dbReference>
<evidence type="ECO:0000259" key="9">
    <source>
        <dbReference type="Pfam" id="PF03948"/>
    </source>
</evidence>
<keyword evidence="2 7" id="KW-0699">rRNA-binding</keyword>
<keyword evidence="11" id="KW-1185">Reference proteome</keyword>
<dbReference type="InterPro" id="IPR020070">
    <property type="entry name" value="Ribosomal_bL9_N"/>
</dbReference>
<comment type="caution">
    <text evidence="10">The sequence shown here is derived from an EMBL/GenBank/DDBJ whole genome shotgun (WGS) entry which is preliminary data.</text>
</comment>
<organism evidence="10 11">
    <name type="scientific">Shuttleworthella satelles DSM 14600</name>
    <dbReference type="NCBI Taxonomy" id="626523"/>
    <lineage>
        <taxon>Bacteria</taxon>
        <taxon>Bacillati</taxon>
        <taxon>Bacillota</taxon>
        <taxon>Clostridia</taxon>
        <taxon>Lachnospirales</taxon>
        <taxon>Lachnospiraceae</taxon>
        <taxon>Shuttleworthella</taxon>
    </lineage>
</organism>
<dbReference type="SUPFAM" id="SSF55658">
    <property type="entry name" value="L9 N-domain-like"/>
    <property type="match status" value="1"/>
</dbReference>
<evidence type="ECO:0000256" key="5">
    <source>
        <dbReference type="ARBA" id="ARBA00023274"/>
    </source>
</evidence>
<evidence type="ECO:0000256" key="1">
    <source>
        <dbReference type="ARBA" id="ARBA00010605"/>
    </source>
</evidence>
<dbReference type="GO" id="GO:1990904">
    <property type="term" value="C:ribonucleoprotein complex"/>
    <property type="evidence" value="ECO:0007669"/>
    <property type="project" value="UniProtKB-KW"/>
</dbReference>
<proteinExistence type="inferred from homology"/>
<dbReference type="InterPro" id="IPR020594">
    <property type="entry name" value="Ribosomal_bL9_bac/chp"/>
</dbReference>
<dbReference type="InterPro" id="IPR036935">
    <property type="entry name" value="Ribosomal_bL9_N_sf"/>
</dbReference>
<dbReference type="HAMAP" id="MF_00503">
    <property type="entry name" value="Ribosomal_bL9"/>
    <property type="match status" value="1"/>
</dbReference>
<keyword evidence="3 7" id="KW-0694">RNA-binding</keyword>
<dbReference type="GO" id="GO:0006412">
    <property type="term" value="P:translation"/>
    <property type="evidence" value="ECO:0007669"/>
    <property type="project" value="UniProtKB-UniRule"/>
</dbReference>
<dbReference type="EMBL" id="ACIP02000003">
    <property type="protein sequence ID" value="EEP27997.1"/>
    <property type="molecule type" value="Genomic_DNA"/>
</dbReference>
<dbReference type="eggNOG" id="COG0359">
    <property type="taxonomic scope" value="Bacteria"/>
</dbReference>
<dbReference type="Gene3D" id="3.10.430.100">
    <property type="entry name" value="Ribosomal protein L9, C-terminal domain"/>
    <property type="match status" value="1"/>
</dbReference>
<keyword evidence="5 7" id="KW-0687">Ribonucleoprotein</keyword>
<evidence type="ECO:0000256" key="7">
    <source>
        <dbReference type="HAMAP-Rule" id="MF_00503"/>
    </source>
</evidence>
<dbReference type="NCBIfam" id="TIGR00158">
    <property type="entry name" value="L9"/>
    <property type="match status" value="1"/>
</dbReference>
<dbReference type="GO" id="GO:0005840">
    <property type="term" value="C:ribosome"/>
    <property type="evidence" value="ECO:0007669"/>
    <property type="project" value="UniProtKB-KW"/>
</dbReference>
<dbReference type="STRING" id="626523.GCWU000342_01542"/>
<protein>
    <recommendedName>
        <fullName evidence="6 7">Large ribosomal subunit protein bL9</fullName>
    </recommendedName>
</protein>
<evidence type="ECO:0000256" key="4">
    <source>
        <dbReference type="ARBA" id="ARBA00022980"/>
    </source>
</evidence>
<dbReference type="Gene3D" id="3.40.5.10">
    <property type="entry name" value="Ribosomal protein L9, N-terminal domain"/>
    <property type="match status" value="1"/>
</dbReference>
<accession>C4GC55</accession>
<dbReference type="GO" id="GO:0003735">
    <property type="term" value="F:structural constituent of ribosome"/>
    <property type="evidence" value="ECO:0007669"/>
    <property type="project" value="InterPro"/>
</dbReference>
<evidence type="ECO:0000256" key="3">
    <source>
        <dbReference type="ARBA" id="ARBA00022884"/>
    </source>
</evidence>
<sequence length="148" mass="16375">MKVVLLQDVAGHGKKGDVVNVSDGYARNVLIAKKWGLEATPKNLNDLKLRTKNEAKLAAEHLAAAREMAEAMKSWKVETAIKTGENGKVFGSVSSREIADEVKKQYDQDLDKKKIILEEPIRSLGMHEIKVKLHPQVTAILRVHVGEA</sequence>
<dbReference type="PANTHER" id="PTHR21368">
    <property type="entry name" value="50S RIBOSOMAL PROTEIN L9"/>
    <property type="match status" value="1"/>
</dbReference>
<evidence type="ECO:0000313" key="11">
    <source>
        <dbReference type="Proteomes" id="UP000003494"/>
    </source>
</evidence>
<name>C4GC55_9FIRM</name>
<evidence type="ECO:0000313" key="10">
    <source>
        <dbReference type="EMBL" id="EEP27997.1"/>
    </source>
</evidence>
<dbReference type="InterPro" id="IPR000244">
    <property type="entry name" value="Ribosomal_bL9"/>
</dbReference>
<evidence type="ECO:0000256" key="6">
    <source>
        <dbReference type="ARBA" id="ARBA00035292"/>
    </source>
</evidence>
<comment type="function">
    <text evidence="7">Binds to the 23S rRNA.</text>
</comment>
<reference evidence="10" key="1">
    <citation type="submission" date="2009-04" db="EMBL/GenBank/DDBJ databases">
        <authorList>
            <person name="Weinstock G."/>
            <person name="Sodergren E."/>
            <person name="Clifton S."/>
            <person name="Fulton L."/>
            <person name="Fulton B."/>
            <person name="Courtney L."/>
            <person name="Fronick C."/>
            <person name="Harrison M."/>
            <person name="Strong C."/>
            <person name="Farmer C."/>
            <person name="Delahaunty K."/>
            <person name="Markovic C."/>
            <person name="Hall O."/>
            <person name="Minx P."/>
            <person name="Tomlinson C."/>
            <person name="Mitreva M."/>
            <person name="Nelson J."/>
            <person name="Hou S."/>
            <person name="Wollam A."/>
            <person name="Pepin K.H."/>
            <person name="Johnson M."/>
            <person name="Bhonagiri V."/>
            <person name="Nash W.E."/>
            <person name="Warren W."/>
            <person name="Chinwalla A."/>
            <person name="Mardis E.R."/>
            <person name="Wilson R.K."/>
        </authorList>
    </citation>
    <scope>NUCLEOTIDE SEQUENCE [LARGE SCALE GENOMIC DNA]</scope>
    <source>
        <strain evidence="10">DSM 14600</strain>
    </source>
</reference>
<dbReference type="Pfam" id="PF03948">
    <property type="entry name" value="Ribosomal_L9_C"/>
    <property type="match status" value="1"/>
</dbReference>
<dbReference type="Proteomes" id="UP000003494">
    <property type="component" value="Unassembled WGS sequence"/>
</dbReference>
<feature type="domain" description="Ribosomal protein L9" evidence="8">
    <location>
        <begin position="1"/>
        <end position="47"/>
    </location>
</feature>
<comment type="similarity">
    <text evidence="1 7">Belongs to the bacterial ribosomal protein bL9 family.</text>
</comment>
<keyword evidence="4 7" id="KW-0689">Ribosomal protein</keyword>
<evidence type="ECO:0000259" key="8">
    <source>
        <dbReference type="Pfam" id="PF01281"/>
    </source>
</evidence>
<dbReference type="Pfam" id="PF01281">
    <property type="entry name" value="Ribosomal_L9_N"/>
    <property type="match status" value="1"/>
</dbReference>
<dbReference type="GO" id="GO:0019843">
    <property type="term" value="F:rRNA binding"/>
    <property type="evidence" value="ECO:0007669"/>
    <property type="project" value="UniProtKB-UniRule"/>
</dbReference>
<dbReference type="InterPro" id="IPR009027">
    <property type="entry name" value="Ribosomal_bL9/RNase_H1_N"/>
</dbReference>
<dbReference type="HOGENOM" id="CLU_078938_3_0_9"/>
<dbReference type="InterPro" id="IPR020069">
    <property type="entry name" value="Ribosomal_bL9_C"/>
</dbReference>
<gene>
    <name evidence="7 10" type="primary">rplI</name>
    <name evidence="10" type="ORF">GCWU000342_01542</name>
</gene>